<organism evidence="2 3">
    <name type="scientific">Prosthecobacter fusiformis</name>
    <dbReference type="NCBI Taxonomy" id="48464"/>
    <lineage>
        <taxon>Bacteria</taxon>
        <taxon>Pseudomonadati</taxon>
        <taxon>Verrucomicrobiota</taxon>
        <taxon>Verrucomicrobiia</taxon>
        <taxon>Verrucomicrobiales</taxon>
        <taxon>Verrucomicrobiaceae</taxon>
        <taxon>Prosthecobacter</taxon>
    </lineage>
</organism>
<dbReference type="Pfam" id="PF00535">
    <property type="entry name" value="Glycos_transf_2"/>
    <property type="match status" value="1"/>
</dbReference>
<dbReference type="InterPro" id="IPR050834">
    <property type="entry name" value="Glycosyltransf_2"/>
</dbReference>
<dbReference type="SUPFAM" id="SSF53448">
    <property type="entry name" value="Nucleotide-diphospho-sugar transferases"/>
    <property type="match status" value="1"/>
</dbReference>
<dbReference type="InterPro" id="IPR029044">
    <property type="entry name" value="Nucleotide-diphossugar_trans"/>
</dbReference>
<gene>
    <name evidence="2" type="ORF">EI77_02525</name>
</gene>
<comment type="caution">
    <text evidence="2">The sequence shown here is derived from an EMBL/GenBank/DDBJ whole genome shotgun (WGS) entry which is preliminary data.</text>
</comment>
<dbReference type="AlphaFoldDB" id="A0A4R7RZU0"/>
<proteinExistence type="predicted"/>
<accession>A0A4R7RZU0</accession>
<name>A0A4R7RZU0_9BACT</name>
<dbReference type="CDD" id="cd00761">
    <property type="entry name" value="Glyco_tranf_GTA_type"/>
    <property type="match status" value="1"/>
</dbReference>
<protein>
    <submittedName>
        <fullName evidence="2">Glycosyl transferase family 2</fullName>
    </submittedName>
</protein>
<evidence type="ECO:0000259" key="1">
    <source>
        <dbReference type="Pfam" id="PF00535"/>
    </source>
</evidence>
<dbReference type="RefSeq" id="WP_166647214.1">
    <property type="nucleotide sequence ID" value="NZ_SOCA01000003.1"/>
</dbReference>
<dbReference type="PANTHER" id="PTHR43685">
    <property type="entry name" value="GLYCOSYLTRANSFERASE"/>
    <property type="match status" value="1"/>
</dbReference>
<dbReference type="Proteomes" id="UP000295662">
    <property type="component" value="Unassembled WGS sequence"/>
</dbReference>
<evidence type="ECO:0000313" key="2">
    <source>
        <dbReference type="EMBL" id="TDU71401.1"/>
    </source>
</evidence>
<dbReference type="GO" id="GO:0016740">
    <property type="term" value="F:transferase activity"/>
    <property type="evidence" value="ECO:0007669"/>
    <property type="project" value="UniProtKB-KW"/>
</dbReference>
<dbReference type="InterPro" id="IPR001173">
    <property type="entry name" value="Glyco_trans_2-like"/>
</dbReference>
<evidence type="ECO:0000313" key="3">
    <source>
        <dbReference type="Proteomes" id="UP000295662"/>
    </source>
</evidence>
<dbReference type="Gene3D" id="3.90.550.10">
    <property type="entry name" value="Spore Coat Polysaccharide Biosynthesis Protein SpsA, Chain A"/>
    <property type="match status" value="1"/>
</dbReference>
<keyword evidence="2" id="KW-0808">Transferase</keyword>
<sequence>MSEISVIIPAYNRDSLIRDTLLSILGQSVPAFEIIVVDDGSTDRTAEVAEACGKTVRVIRQTNAGPAAARNRGFRESTGDYIHFFDSDDIALPNKHEVQLRALEQSGADIAYGPWIKGRISQRGFEPENAVLQQLGLPKGDLVQALLTNWSIVPHACLFRRSIVEKSGGFPEHLYVAEDQLMFLRCLLAGARVVHSPGTLELYRVDNSDKLSTADSNRTRHLTHWAQFLIDAEHECAKNGIRAIDWFGYRRRLWEAREYLVKDEVKETDIVSELSDLLGGPGGDSVYYFEKVFQKIRRSLGLGRQHPSFGCGPIDADQARILDGFTW</sequence>
<dbReference type="PANTHER" id="PTHR43685:SF11">
    <property type="entry name" value="GLYCOSYLTRANSFERASE TAGX-RELATED"/>
    <property type="match status" value="1"/>
</dbReference>
<reference evidence="2 3" key="1">
    <citation type="submission" date="2019-03" db="EMBL/GenBank/DDBJ databases">
        <title>Genomic Encyclopedia of Archaeal and Bacterial Type Strains, Phase II (KMG-II): from individual species to whole genera.</title>
        <authorList>
            <person name="Goeker M."/>
        </authorList>
    </citation>
    <scope>NUCLEOTIDE SEQUENCE [LARGE SCALE GENOMIC DNA]</scope>
    <source>
        <strain evidence="2 3">ATCC 25309</strain>
    </source>
</reference>
<dbReference type="EMBL" id="SOCA01000003">
    <property type="protein sequence ID" value="TDU71401.1"/>
    <property type="molecule type" value="Genomic_DNA"/>
</dbReference>
<feature type="domain" description="Glycosyltransferase 2-like" evidence="1">
    <location>
        <begin position="5"/>
        <end position="166"/>
    </location>
</feature>
<keyword evidence="3" id="KW-1185">Reference proteome</keyword>